<feature type="region of interest" description="Disordered" evidence="2">
    <location>
        <begin position="24"/>
        <end position="45"/>
    </location>
</feature>
<dbReference type="Pfam" id="PF13205">
    <property type="entry name" value="Big_5"/>
    <property type="match status" value="1"/>
</dbReference>
<evidence type="ECO:0000256" key="1">
    <source>
        <dbReference type="ARBA" id="ARBA00022729"/>
    </source>
</evidence>
<sequence length="538" mass="60530">MKLVNSIFIAASLSALASCASINNPEGGPKDEDAPELLNSNPKPQELNVSTRTITLDFNEEVQPNNLQKELLITPFTENKYQVRMSKTRLELVFEEPFEENTTYTFNFRKGIQDITEKNIAEGLGLTFSTGSFIDSSRVSGQVVRLLTQEPEKEAVVALYPTNDTLSIRKSRPYYQTQADANGEFAFENIKDDEYRIYALTDKNNNSLYDNEEEWIAYKAEPIQVTSKEQDVVLYTVRIDTKRPLLQRRERYTDRFVANYNEGLERFTATPADSPKDTLIHKISPDGKIVDIFGDNRFAGGRAILTALDSAANRTVDTVQIAFEGKRAQRVSGARLVPNGNGTGNANTIAEGQLVTIELETPVKIQTKEPVRLLADSTEVARLSYPDQVKLDRSATEITFTMPRWKNATREATIVLDSAGIVPVQGDQFSKPAIQVTIAEARGAGSLRGAVKTEQKNYIVQLVDDQYKVRDQVRNTRTYNFRNITPGTYFIRVILDANNNGKWDGGDPELVKEPEQVYLHDKALEIRANWDMEENISF</sequence>
<keyword evidence="1 3" id="KW-0732">Signal</keyword>
<gene>
    <name evidence="5" type="ORF">SAMN05444128_1986</name>
</gene>
<dbReference type="STRING" id="1317125.SAMN05444128_1986"/>
<dbReference type="Proteomes" id="UP000187181">
    <property type="component" value="Unassembled WGS sequence"/>
</dbReference>
<evidence type="ECO:0000256" key="3">
    <source>
        <dbReference type="SAM" id="SignalP"/>
    </source>
</evidence>
<keyword evidence="6" id="KW-1185">Reference proteome</keyword>
<evidence type="ECO:0000313" key="5">
    <source>
        <dbReference type="EMBL" id="SIT89246.1"/>
    </source>
</evidence>
<name>A0A1R3XE51_9BACT</name>
<dbReference type="PROSITE" id="PS51257">
    <property type="entry name" value="PROKAR_LIPOPROTEIN"/>
    <property type="match status" value="1"/>
</dbReference>
<feature type="domain" description="SbsA Ig-like" evidence="4">
    <location>
        <begin position="31"/>
        <end position="130"/>
    </location>
</feature>
<feature type="signal peptide" evidence="3">
    <location>
        <begin position="1"/>
        <end position="17"/>
    </location>
</feature>
<dbReference type="InterPro" id="IPR032812">
    <property type="entry name" value="SbsA_Ig"/>
</dbReference>
<dbReference type="RefSeq" id="WP_076668399.1">
    <property type="nucleotide sequence ID" value="NZ_FTPP01000002.1"/>
</dbReference>
<protein>
    <submittedName>
        <fullName evidence="5">Ig-like domain-containing protein</fullName>
    </submittedName>
</protein>
<feature type="chain" id="PRO_5012164436" evidence="3">
    <location>
        <begin position="18"/>
        <end position="538"/>
    </location>
</feature>
<organism evidence="5 6">
    <name type="scientific">Pontibacter indicus</name>
    <dbReference type="NCBI Taxonomy" id="1317125"/>
    <lineage>
        <taxon>Bacteria</taxon>
        <taxon>Pseudomonadati</taxon>
        <taxon>Bacteroidota</taxon>
        <taxon>Cytophagia</taxon>
        <taxon>Cytophagales</taxon>
        <taxon>Hymenobacteraceae</taxon>
        <taxon>Pontibacter</taxon>
    </lineage>
</organism>
<evidence type="ECO:0000313" key="6">
    <source>
        <dbReference type="Proteomes" id="UP000187181"/>
    </source>
</evidence>
<evidence type="ECO:0000256" key="2">
    <source>
        <dbReference type="SAM" id="MobiDB-lite"/>
    </source>
</evidence>
<evidence type="ECO:0000259" key="4">
    <source>
        <dbReference type="Pfam" id="PF13205"/>
    </source>
</evidence>
<proteinExistence type="predicted"/>
<dbReference type="OrthoDB" id="9809989at2"/>
<dbReference type="AlphaFoldDB" id="A0A1R3XE51"/>
<accession>A0A1R3XE51</accession>
<reference evidence="6" key="1">
    <citation type="submission" date="2017-01" db="EMBL/GenBank/DDBJ databases">
        <authorList>
            <person name="Varghese N."/>
            <person name="Submissions S."/>
        </authorList>
    </citation>
    <scope>NUCLEOTIDE SEQUENCE [LARGE SCALE GENOMIC DNA]</scope>
    <source>
        <strain evidence="6">LP100</strain>
    </source>
</reference>
<dbReference type="EMBL" id="FTPP01000002">
    <property type="protein sequence ID" value="SIT89246.1"/>
    <property type="molecule type" value="Genomic_DNA"/>
</dbReference>